<organism evidence="3 4">
    <name type="scientific">Clydaea vesicula</name>
    <dbReference type="NCBI Taxonomy" id="447962"/>
    <lineage>
        <taxon>Eukaryota</taxon>
        <taxon>Fungi</taxon>
        <taxon>Fungi incertae sedis</taxon>
        <taxon>Chytridiomycota</taxon>
        <taxon>Chytridiomycota incertae sedis</taxon>
        <taxon>Chytridiomycetes</taxon>
        <taxon>Lobulomycetales</taxon>
        <taxon>Lobulomycetaceae</taxon>
        <taxon>Clydaea</taxon>
    </lineage>
</organism>
<evidence type="ECO:0000313" key="4">
    <source>
        <dbReference type="Proteomes" id="UP001211065"/>
    </source>
</evidence>
<proteinExistence type="predicted"/>
<evidence type="ECO:0000259" key="2">
    <source>
        <dbReference type="Pfam" id="PF01755"/>
    </source>
</evidence>
<sequence>MELKLSNVQKLAIEEKKLQATNKKFSDTKTPPKNSLTEKPSTVSKSDSKSQFFGLDHIYILNMDRRKDRLRTMQRIFNKLNANFTRIPAIDKKSPEFLEMYRNFKNAGGQLYAAGYAIKVSHLKVLKDMEKNGYETVMVMEDDIDLDLRIGTLLPLMLKKLPVDWGIYFVTYSKNVTPYPTHNSLIYPLGRFVSGALALVYRKSVLQKVQEYAKLDNKEPWDYMLGEMFVRDDWFGIKGYASDFVLAEHMGSTPNNPSDNLDTPDLTWKTSYDAEELLSSTFFSLEN</sequence>
<reference evidence="3" key="1">
    <citation type="submission" date="2020-05" db="EMBL/GenBank/DDBJ databases">
        <title>Phylogenomic resolution of chytrid fungi.</title>
        <authorList>
            <person name="Stajich J.E."/>
            <person name="Amses K."/>
            <person name="Simmons R."/>
            <person name="Seto K."/>
            <person name="Myers J."/>
            <person name="Bonds A."/>
            <person name="Quandt C.A."/>
            <person name="Barry K."/>
            <person name="Liu P."/>
            <person name="Grigoriev I."/>
            <person name="Longcore J.E."/>
            <person name="James T.Y."/>
        </authorList>
    </citation>
    <scope>NUCLEOTIDE SEQUENCE</scope>
    <source>
        <strain evidence="3">JEL0476</strain>
    </source>
</reference>
<dbReference type="CDD" id="cd06532">
    <property type="entry name" value="Glyco_transf_25"/>
    <property type="match status" value="1"/>
</dbReference>
<accession>A0AAD5TUY3</accession>
<keyword evidence="4" id="KW-1185">Reference proteome</keyword>
<evidence type="ECO:0000313" key="3">
    <source>
        <dbReference type="EMBL" id="KAJ3200823.1"/>
    </source>
</evidence>
<name>A0AAD5TUY3_9FUNG</name>
<feature type="domain" description="Glycosyl transferase family 25" evidence="2">
    <location>
        <begin position="57"/>
        <end position="164"/>
    </location>
</feature>
<dbReference type="Pfam" id="PF01755">
    <property type="entry name" value="Glyco_transf_25"/>
    <property type="match status" value="1"/>
</dbReference>
<comment type="caution">
    <text evidence="3">The sequence shown here is derived from an EMBL/GenBank/DDBJ whole genome shotgun (WGS) entry which is preliminary data.</text>
</comment>
<dbReference type="Proteomes" id="UP001211065">
    <property type="component" value="Unassembled WGS sequence"/>
</dbReference>
<evidence type="ECO:0000256" key="1">
    <source>
        <dbReference type="SAM" id="MobiDB-lite"/>
    </source>
</evidence>
<dbReference type="InterPro" id="IPR002654">
    <property type="entry name" value="Glyco_trans_25"/>
</dbReference>
<dbReference type="AlphaFoldDB" id="A0AAD5TUY3"/>
<feature type="region of interest" description="Disordered" evidence="1">
    <location>
        <begin position="20"/>
        <end position="48"/>
    </location>
</feature>
<dbReference type="EMBL" id="JADGJW010001829">
    <property type="protein sequence ID" value="KAJ3200823.1"/>
    <property type="molecule type" value="Genomic_DNA"/>
</dbReference>
<protein>
    <recommendedName>
        <fullName evidence="2">Glycosyl transferase family 25 domain-containing protein</fullName>
    </recommendedName>
</protein>
<gene>
    <name evidence="3" type="ORF">HK099_002495</name>
</gene>